<evidence type="ECO:0000256" key="5">
    <source>
        <dbReference type="ARBA" id="ARBA00023128"/>
    </source>
</evidence>
<evidence type="ECO:0000313" key="7">
    <source>
        <dbReference type="EMBL" id="KAL3689077.1"/>
    </source>
</evidence>
<dbReference type="InterPro" id="IPR052374">
    <property type="entry name" value="SERAC1"/>
</dbReference>
<keyword evidence="8" id="KW-1185">Reference proteome</keyword>
<sequence length="322" mass="36541">MSPPETDAVEEQAKKFKECRVTDHVYELLKESNPDLEVVFVHGLLRQGMKRRDAVWRTWKMRDSEVCWPEILLPELLQIRTSQWDGNVNVTQYKPRVLSVAYENKPDLGPKKGNGASDPYLIIENLINDLIFDAGVGQRGVPVFFVGHDLGGILIKQFVLKVEDEAAKADTDDKKQKLNSFLDNLKSVFFFCTPHYGAEAFNNLAAKLDPEDANQMLCLMTMLYKKTSRINNEFQTYRRGVPESGRPRFSTHVFHATHETHEGGFDALVVPEGSARSDADTFYAVNANHFTACQPETSASSQVQSISLEMKRILTGRENIRW</sequence>
<dbReference type="PANTHER" id="PTHR48182">
    <property type="entry name" value="PROTEIN SERAC1"/>
    <property type="match status" value="1"/>
</dbReference>
<dbReference type="GO" id="GO:0005739">
    <property type="term" value="C:mitochondrion"/>
    <property type="evidence" value="ECO:0007669"/>
    <property type="project" value="UniProtKB-SubCell"/>
</dbReference>
<reference evidence="7 8" key="1">
    <citation type="submission" date="2024-09" db="EMBL/GenBank/DDBJ databases">
        <title>Chromosome-scale assembly of Riccia sorocarpa.</title>
        <authorList>
            <person name="Paukszto L."/>
        </authorList>
    </citation>
    <scope>NUCLEOTIDE SEQUENCE [LARGE SCALE GENOMIC DNA]</scope>
    <source>
        <strain evidence="7">LP-2024</strain>
        <tissue evidence="7">Aerial parts of the thallus</tissue>
    </source>
</reference>
<keyword evidence="6" id="KW-0472">Membrane</keyword>
<keyword evidence="4" id="KW-0256">Endoplasmic reticulum</keyword>
<keyword evidence="5" id="KW-0496">Mitochondrion</keyword>
<dbReference type="Gene3D" id="3.40.50.1820">
    <property type="entry name" value="alpha/beta hydrolase"/>
    <property type="match status" value="1"/>
</dbReference>
<evidence type="ECO:0000256" key="6">
    <source>
        <dbReference type="ARBA" id="ARBA00023136"/>
    </source>
</evidence>
<dbReference type="Proteomes" id="UP001633002">
    <property type="component" value="Unassembled WGS sequence"/>
</dbReference>
<evidence type="ECO:0000313" key="8">
    <source>
        <dbReference type="Proteomes" id="UP001633002"/>
    </source>
</evidence>
<protein>
    <recommendedName>
        <fullName evidence="9">DUF676 domain-containing protein</fullName>
    </recommendedName>
</protein>
<gene>
    <name evidence="7" type="ORF">R1sor_015386</name>
</gene>
<evidence type="ECO:0000256" key="1">
    <source>
        <dbReference type="ARBA" id="ARBA00004173"/>
    </source>
</evidence>
<organism evidence="7 8">
    <name type="scientific">Riccia sorocarpa</name>
    <dbReference type="NCBI Taxonomy" id="122646"/>
    <lineage>
        <taxon>Eukaryota</taxon>
        <taxon>Viridiplantae</taxon>
        <taxon>Streptophyta</taxon>
        <taxon>Embryophyta</taxon>
        <taxon>Marchantiophyta</taxon>
        <taxon>Marchantiopsida</taxon>
        <taxon>Marchantiidae</taxon>
        <taxon>Marchantiales</taxon>
        <taxon>Ricciaceae</taxon>
        <taxon>Riccia</taxon>
    </lineage>
</organism>
<evidence type="ECO:0008006" key="9">
    <source>
        <dbReference type="Google" id="ProtNLM"/>
    </source>
</evidence>
<evidence type="ECO:0000256" key="3">
    <source>
        <dbReference type="ARBA" id="ARBA00004370"/>
    </source>
</evidence>
<proteinExistence type="predicted"/>
<evidence type="ECO:0000256" key="2">
    <source>
        <dbReference type="ARBA" id="ARBA00004240"/>
    </source>
</evidence>
<evidence type="ECO:0000256" key="4">
    <source>
        <dbReference type="ARBA" id="ARBA00022824"/>
    </source>
</evidence>
<dbReference type="GO" id="GO:0016020">
    <property type="term" value="C:membrane"/>
    <property type="evidence" value="ECO:0007669"/>
    <property type="project" value="UniProtKB-SubCell"/>
</dbReference>
<dbReference type="SUPFAM" id="SSF53474">
    <property type="entry name" value="alpha/beta-Hydrolases"/>
    <property type="match status" value="1"/>
</dbReference>
<dbReference type="EMBL" id="JBJQOH010000004">
    <property type="protein sequence ID" value="KAL3689077.1"/>
    <property type="molecule type" value="Genomic_DNA"/>
</dbReference>
<dbReference type="InterPro" id="IPR029058">
    <property type="entry name" value="AB_hydrolase_fold"/>
</dbReference>
<dbReference type="GO" id="GO:0005783">
    <property type="term" value="C:endoplasmic reticulum"/>
    <property type="evidence" value="ECO:0007669"/>
    <property type="project" value="UniProtKB-SubCell"/>
</dbReference>
<comment type="subcellular location">
    <subcellularLocation>
        <location evidence="2">Endoplasmic reticulum</location>
    </subcellularLocation>
    <subcellularLocation>
        <location evidence="3">Membrane</location>
    </subcellularLocation>
    <subcellularLocation>
        <location evidence="1">Mitochondrion</location>
    </subcellularLocation>
</comment>
<dbReference type="PANTHER" id="PTHR48182:SF2">
    <property type="entry name" value="PROTEIN SERAC1"/>
    <property type="match status" value="1"/>
</dbReference>
<name>A0ABD3HET3_9MARC</name>
<dbReference type="AlphaFoldDB" id="A0ABD3HET3"/>
<accession>A0ABD3HET3</accession>
<comment type="caution">
    <text evidence="7">The sequence shown here is derived from an EMBL/GenBank/DDBJ whole genome shotgun (WGS) entry which is preliminary data.</text>
</comment>